<reference evidence="1" key="1">
    <citation type="journal article" date="2023" name="Mol. Phylogenet. Evol.">
        <title>Genome-scale phylogeny and comparative genomics of the fungal order Sordariales.</title>
        <authorList>
            <person name="Hensen N."/>
            <person name="Bonometti L."/>
            <person name="Westerberg I."/>
            <person name="Brannstrom I.O."/>
            <person name="Guillou S."/>
            <person name="Cros-Aarteil S."/>
            <person name="Calhoun S."/>
            <person name="Haridas S."/>
            <person name="Kuo A."/>
            <person name="Mondo S."/>
            <person name="Pangilinan J."/>
            <person name="Riley R."/>
            <person name="LaButti K."/>
            <person name="Andreopoulos B."/>
            <person name="Lipzen A."/>
            <person name="Chen C."/>
            <person name="Yan M."/>
            <person name="Daum C."/>
            <person name="Ng V."/>
            <person name="Clum A."/>
            <person name="Steindorff A."/>
            <person name="Ohm R.A."/>
            <person name="Martin F."/>
            <person name="Silar P."/>
            <person name="Natvig D.O."/>
            <person name="Lalanne C."/>
            <person name="Gautier V."/>
            <person name="Ament-Velasquez S.L."/>
            <person name="Kruys A."/>
            <person name="Hutchinson M.I."/>
            <person name="Powell A.J."/>
            <person name="Barry K."/>
            <person name="Miller A.N."/>
            <person name="Grigoriev I.V."/>
            <person name="Debuchy R."/>
            <person name="Gladieux P."/>
            <person name="Hiltunen Thoren M."/>
            <person name="Johannesson H."/>
        </authorList>
    </citation>
    <scope>NUCLEOTIDE SEQUENCE</scope>
    <source>
        <strain evidence="1">CBS 532.94</strain>
    </source>
</reference>
<evidence type="ECO:0000313" key="1">
    <source>
        <dbReference type="EMBL" id="KAK4237528.1"/>
    </source>
</evidence>
<dbReference type="Proteomes" id="UP001303760">
    <property type="component" value="Unassembled WGS sequence"/>
</dbReference>
<reference evidence="1" key="2">
    <citation type="submission" date="2023-05" db="EMBL/GenBank/DDBJ databases">
        <authorList>
            <consortium name="Lawrence Berkeley National Laboratory"/>
            <person name="Steindorff A."/>
            <person name="Hensen N."/>
            <person name="Bonometti L."/>
            <person name="Westerberg I."/>
            <person name="Brannstrom I.O."/>
            <person name="Guillou S."/>
            <person name="Cros-Aarteil S."/>
            <person name="Calhoun S."/>
            <person name="Haridas S."/>
            <person name="Kuo A."/>
            <person name="Mondo S."/>
            <person name="Pangilinan J."/>
            <person name="Riley R."/>
            <person name="Labutti K."/>
            <person name="Andreopoulos B."/>
            <person name="Lipzen A."/>
            <person name="Chen C."/>
            <person name="Yanf M."/>
            <person name="Daum C."/>
            <person name="Ng V."/>
            <person name="Clum A."/>
            <person name="Ohm R."/>
            <person name="Martin F."/>
            <person name="Silar P."/>
            <person name="Natvig D."/>
            <person name="Lalanne C."/>
            <person name="Gautier V."/>
            <person name="Ament-Velasquez S.L."/>
            <person name="Kruys A."/>
            <person name="Hutchinson M.I."/>
            <person name="Powell A.J."/>
            <person name="Barry K."/>
            <person name="Miller A.N."/>
            <person name="Grigoriev I.V."/>
            <person name="Debuchy R."/>
            <person name="Gladieux P."/>
            <person name="Thoren M.H."/>
            <person name="Johannesson H."/>
        </authorList>
    </citation>
    <scope>NUCLEOTIDE SEQUENCE</scope>
    <source>
        <strain evidence="1">CBS 532.94</strain>
    </source>
</reference>
<comment type="caution">
    <text evidence="1">The sequence shown here is derived from an EMBL/GenBank/DDBJ whole genome shotgun (WGS) entry which is preliminary data.</text>
</comment>
<dbReference type="Pfam" id="PF26639">
    <property type="entry name" value="Het-6_barrel"/>
    <property type="match status" value="1"/>
</dbReference>
<organism evidence="1 2">
    <name type="scientific">Achaetomium macrosporum</name>
    <dbReference type="NCBI Taxonomy" id="79813"/>
    <lineage>
        <taxon>Eukaryota</taxon>
        <taxon>Fungi</taxon>
        <taxon>Dikarya</taxon>
        <taxon>Ascomycota</taxon>
        <taxon>Pezizomycotina</taxon>
        <taxon>Sordariomycetes</taxon>
        <taxon>Sordariomycetidae</taxon>
        <taxon>Sordariales</taxon>
        <taxon>Chaetomiaceae</taxon>
        <taxon>Achaetomium</taxon>
    </lineage>
</organism>
<accession>A0AAN7HBL6</accession>
<sequence>MALADPAWAPDWTVDLPFYPLRISRVFGPSDEKLYRPSSSAQPQVRFLDGSKRLGVQLRLLGEVVSGNIPWPPFRGNEESTRVAFRRTLIADTLNDERSSPDDLQRYVAWFTRPDTQAKSVEKLHETGGEVSEISSAEYSSMLPALLAEFAHNRDIHRDRTQDKDNENFFAAIGTAGKGRVLFLNTNGFIGLGPRSLRNGDRVCIPVGGDVLWLIRPVELDVYEFVGECYVDGLMDGDVPMPPDSLKEIVLA</sequence>
<dbReference type="AlphaFoldDB" id="A0AAN7HBL6"/>
<protein>
    <submittedName>
        <fullName evidence="1">Uncharacterized protein</fullName>
    </submittedName>
</protein>
<name>A0AAN7HBL6_9PEZI</name>
<evidence type="ECO:0000313" key="2">
    <source>
        <dbReference type="Proteomes" id="UP001303760"/>
    </source>
</evidence>
<keyword evidence="2" id="KW-1185">Reference proteome</keyword>
<gene>
    <name evidence="1" type="ORF">C8A03DRAFT_34508</name>
</gene>
<proteinExistence type="predicted"/>
<dbReference type="EMBL" id="MU860134">
    <property type="protein sequence ID" value="KAK4237528.1"/>
    <property type="molecule type" value="Genomic_DNA"/>
</dbReference>